<dbReference type="PANTHER" id="PTHR11880:SF8">
    <property type="entry name" value="SMALL RIBOSOMAL SUBUNIT PROTEIN US19M"/>
    <property type="match status" value="1"/>
</dbReference>
<dbReference type="EMBL" id="MN662312">
    <property type="protein sequence ID" value="QGN73961.1"/>
    <property type="molecule type" value="Genomic_DNA"/>
</dbReference>
<dbReference type="GO" id="GO:0003723">
    <property type="term" value="F:RNA binding"/>
    <property type="evidence" value="ECO:0007669"/>
    <property type="project" value="InterPro"/>
</dbReference>
<dbReference type="PRINTS" id="PR00975">
    <property type="entry name" value="RIBOSOMALS19"/>
</dbReference>
<keyword evidence="6" id="KW-0496">Mitochondrion</keyword>
<evidence type="ECO:0000256" key="4">
    <source>
        <dbReference type="RuleBase" id="RU003485"/>
    </source>
</evidence>
<dbReference type="HAMAP" id="MF_00531">
    <property type="entry name" value="Ribosomal_uS19"/>
    <property type="match status" value="1"/>
</dbReference>
<dbReference type="PANTHER" id="PTHR11880">
    <property type="entry name" value="RIBOSOMAL PROTEIN S19P FAMILY MEMBER"/>
    <property type="match status" value="1"/>
</dbReference>
<evidence type="ECO:0000256" key="3">
    <source>
        <dbReference type="ARBA" id="ARBA00023274"/>
    </source>
</evidence>
<geneLocation type="mitochondrion" evidence="6"/>
<accession>A0A650AKL2</accession>
<dbReference type="GO" id="GO:0005763">
    <property type="term" value="C:mitochondrial small ribosomal subunit"/>
    <property type="evidence" value="ECO:0007669"/>
    <property type="project" value="TreeGrafter"/>
</dbReference>
<dbReference type="Gene3D" id="3.30.860.10">
    <property type="entry name" value="30s Ribosomal Protein S19, Chain A"/>
    <property type="match status" value="1"/>
</dbReference>
<evidence type="ECO:0000313" key="6">
    <source>
        <dbReference type="EMBL" id="QGN73961.1"/>
    </source>
</evidence>
<sequence length="108" mass="12520">MQILDGGVDKISIFPSSFFFFFFFMRSIWKGPTINKSLVQILSSSSDDSSSMSLRMRDSFIFPEFVGKTFYVYNGKSFLQVTIKEGMIGHKFGEFAHTRKRPIHKKKK</sequence>
<evidence type="ECO:0000256" key="1">
    <source>
        <dbReference type="ARBA" id="ARBA00007345"/>
    </source>
</evidence>
<keyword evidence="2 4" id="KW-0689">Ribosomal protein</keyword>
<dbReference type="AlphaFoldDB" id="A0A650AKL2"/>
<evidence type="ECO:0000256" key="2">
    <source>
        <dbReference type="ARBA" id="ARBA00022980"/>
    </source>
</evidence>
<dbReference type="SUPFAM" id="SSF54570">
    <property type="entry name" value="Ribosomal protein S19"/>
    <property type="match status" value="1"/>
</dbReference>
<feature type="transmembrane region" description="Helical" evidence="5">
    <location>
        <begin position="12"/>
        <end position="29"/>
    </location>
</feature>
<dbReference type="InterPro" id="IPR023575">
    <property type="entry name" value="Ribosomal_uS19_SF"/>
</dbReference>
<evidence type="ECO:0000256" key="5">
    <source>
        <dbReference type="SAM" id="Phobius"/>
    </source>
</evidence>
<keyword evidence="3 4" id="KW-0687">Ribonucleoprotein</keyword>
<proteinExistence type="inferred from homology"/>
<keyword evidence="5" id="KW-1133">Transmembrane helix</keyword>
<reference evidence="6" key="1">
    <citation type="submission" date="2019-11" db="EMBL/GenBank/DDBJ databases">
        <title>Complete mitogenomes of the marine picoplanktonic green algae Prasinoderma sp. MBIC 10622 and Prasinococcus capsulatus CCMP 1194 (Palmophyllophyceae).</title>
        <authorList>
            <person name="Turmel M."/>
            <person name="Otis C."/>
            <person name="Lemieux C."/>
        </authorList>
    </citation>
    <scope>NUCLEOTIDE SEQUENCE</scope>
</reference>
<keyword evidence="5" id="KW-0812">Transmembrane</keyword>
<dbReference type="GO" id="GO:0006412">
    <property type="term" value="P:translation"/>
    <property type="evidence" value="ECO:0007669"/>
    <property type="project" value="InterPro"/>
</dbReference>
<dbReference type="PROSITE" id="PS00323">
    <property type="entry name" value="RIBOSOMAL_S19"/>
    <property type="match status" value="1"/>
</dbReference>
<protein>
    <submittedName>
        <fullName evidence="6">Ribosomal protein S19</fullName>
    </submittedName>
</protein>
<organism evidence="6">
    <name type="scientific">Prasinococcus sp. CCMP1194</name>
    <dbReference type="NCBI Taxonomy" id="110672"/>
    <lineage>
        <taxon>Eukaryota</taxon>
        <taxon>Viridiplantae</taxon>
        <taxon>Prasinodermophyta</taxon>
        <taxon>Palmophyllophyceae</taxon>
        <taxon>Prasinococcales</taxon>
        <taxon>Prasinococcaceae</taxon>
        <taxon>Prasinococcus</taxon>
    </lineage>
</organism>
<dbReference type="GO" id="GO:0000028">
    <property type="term" value="P:ribosomal small subunit assembly"/>
    <property type="evidence" value="ECO:0007669"/>
    <property type="project" value="TreeGrafter"/>
</dbReference>
<dbReference type="InterPro" id="IPR002222">
    <property type="entry name" value="Ribosomal_uS19"/>
</dbReference>
<dbReference type="Pfam" id="PF00203">
    <property type="entry name" value="Ribosomal_S19"/>
    <property type="match status" value="1"/>
</dbReference>
<keyword evidence="5" id="KW-0472">Membrane</keyword>
<comment type="similarity">
    <text evidence="1 4">Belongs to the universal ribosomal protein uS19 family.</text>
</comment>
<dbReference type="InterPro" id="IPR020934">
    <property type="entry name" value="Ribosomal_uS19_CS"/>
</dbReference>
<dbReference type="GO" id="GO:0003735">
    <property type="term" value="F:structural constituent of ribosome"/>
    <property type="evidence" value="ECO:0007669"/>
    <property type="project" value="InterPro"/>
</dbReference>
<gene>
    <name evidence="6" type="primary">rps19</name>
</gene>
<name>A0A650AKL2_9VIRI</name>